<dbReference type="Pfam" id="PF00398">
    <property type="entry name" value="RrnaAD"/>
    <property type="match status" value="1"/>
</dbReference>
<feature type="non-terminal residue" evidence="7">
    <location>
        <position position="1"/>
    </location>
</feature>
<keyword evidence="3 5" id="KW-0949">S-adenosyl-L-methionine</keyword>
<dbReference type="Proteomes" id="UP000325081">
    <property type="component" value="Unassembled WGS sequence"/>
</dbReference>
<reference evidence="8" key="1">
    <citation type="journal article" date="2019" name="Curr. Biol.">
        <title>Genome Sequence of Striga asiatica Provides Insight into the Evolution of Plant Parasitism.</title>
        <authorList>
            <person name="Yoshida S."/>
            <person name="Kim S."/>
            <person name="Wafula E.K."/>
            <person name="Tanskanen J."/>
            <person name="Kim Y.M."/>
            <person name="Honaas L."/>
            <person name="Yang Z."/>
            <person name="Spallek T."/>
            <person name="Conn C.E."/>
            <person name="Ichihashi Y."/>
            <person name="Cheong K."/>
            <person name="Cui S."/>
            <person name="Der J.P."/>
            <person name="Gundlach H."/>
            <person name="Jiao Y."/>
            <person name="Hori C."/>
            <person name="Ishida J.K."/>
            <person name="Kasahara H."/>
            <person name="Kiba T."/>
            <person name="Kim M.S."/>
            <person name="Koo N."/>
            <person name="Laohavisit A."/>
            <person name="Lee Y.H."/>
            <person name="Lumba S."/>
            <person name="McCourt P."/>
            <person name="Mortimer J.C."/>
            <person name="Mutuku J.M."/>
            <person name="Nomura T."/>
            <person name="Sasaki-Sekimoto Y."/>
            <person name="Seto Y."/>
            <person name="Wang Y."/>
            <person name="Wakatake T."/>
            <person name="Sakakibara H."/>
            <person name="Demura T."/>
            <person name="Yamaguchi S."/>
            <person name="Yoneyama K."/>
            <person name="Manabe R.I."/>
            <person name="Nelson D.C."/>
            <person name="Schulman A.H."/>
            <person name="Timko M.P."/>
            <person name="dePamphilis C.W."/>
            <person name="Choi D."/>
            <person name="Shirasu K."/>
        </authorList>
    </citation>
    <scope>NUCLEOTIDE SEQUENCE [LARGE SCALE GENOMIC DNA]</scope>
    <source>
        <strain evidence="8">cv. UVA1</strain>
    </source>
</reference>
<keyword evidence="6" id="KW-0732">Signal</keyword>
<feature type="non-terminal residue" evidence="7">
    <location>
        <position position="138"/>
    </location>
</feature>
<evidence type="ECO:0000256" key="4">
    <source>
        <dbReference type="ARBA" id="ARBA00022884"/>
    </source>
</evidence>
<dbReference type="InterPro" id="IPR001737">
    <property type="entry name" value="KsgA/Erm"/>
</dbReference>
<organism evidence="7 8">
    <name type="scientific">Striga asiatica</name>
    <name type="common">Asiatic witchweed</name>
    <name type="synonym">Buchnera asiatica</name>
    <dbReference type="NCBI Taxonomy" id="4170"/>
    <lineage>
        <taxon>Eukaryota</taxon>
        <taxon>Viridiplantae</taxon>
        <taxon>Streptophyta</taxon>
        <taxon>Embryophyta</taxon>
        <taxon>Tracheophyta</taxon>
        <taxon>Spermatophyta</taxon>
        <taxon>Magnoliopsida</taxon>
        <taxon>eudicotyledons</taxon>
        <taxon>Gunneridae</taxon>
        <taxon>Pentapetalae</taxon>
        <taxon>asterids</taxon>
        <taxon>lamiids</taxon>
        <taxon>Lamiales</taxon>
        <taxon>Orobanchaceae</taxon>
        <taxon>Buchnereae</taxon>
        <taxon>Striga</taxon>
    </lineage>
</organism>
<evidence type="ECO:0000313" key="8">
    <source>
        <dbReference type="Proteomes" id="UP000325081"/>
    </source>
</evidence>
<evidence type="ECO:0000256" key="6">
    <source>
        <dbReference type="SAM" id="SignalP"/>
    </source>
</evidence>
<keyword evidence="2 5" id="KW-0808">Transferase</keyword>
<evidence type="ECO:0000256" key="3">
    <source>
        <dbReference type="ARBA" id="ARBA00022691"/>
    </source>
</evidence>
<dbReference type="PANTHER" id="PTHR11727">
    <property type="entry name" value="DIMETHYLADENOSINE TRANSFERASE"/>
    <property type="match status" value="1"/>
</dbReference>
<comment type="caution">
    <text evidence="7">The sequence shown here is derived from an EMBL/GenBank/DDBJ whole genome shotgun (WGS) entry which is preliminary data.</text>
</comment>
<gene>
    <name evidence="7" type="ORF">STAS_08386</name>
</gene>
<keyword evidence="1 5" id="KW-0489">Methyltransferase</keyword>
<feature type="chain" id="PRO_5023080535" description="rRNA adenine N(6)-methyltransferase" evidence="6">
    <location>
        <begin position="24"/>
        <end position="138"/>
    </location>
</feature>
<feature type="signal peptide" evidence="6">
    <location>
        <begin position="1"/>
        <end position="23"/>
    </location>
</feature>
<dbReference type="PANTHER" id="PTHR11727:SF27">
    <property type="entry name" value="RIBOSOMAL RNA SMALL SUBUNIT METHYLTRANSFERASE, CHLOROPLASTIC"/>
    <property type="match status" value="1"/>
</dbReference>
<keyword evidence="8" id="KW-1185">Reference proteome</keyword>
<accession>A0A5A7PHY8</accession>
<dbReference type="OrthoDB" id="74991at2759"/>
<keyword evidence="4" id="KW-0694">RNA-binding</keyword>
<sequence>WWHIYLSTLVPTCWVTYFSKVEATLCLVGSSSKSSEYRPINISVNFYSDHECKIKVSTTNFFPQLKVDAAIVSFKLKKAADYPCVSSTKSFSSMVNCVFNENRKILRKSLHHVCPSPGVEATLCVVNLSPSVSFTFYH</sequence>
<dbReference type="Gene3D" id="3.40.50.150">
    <property type="entry name" value="Vaccinia Virus protein VP39"/>
    <property type="match status" value="1"/>
</dbReference>
<protein>
    <recommendedName>
        <fullName evidence="5">rRNA adenine N(6)-methyltransferase</fullName>
        <ecNumber evidence="5">2.1.1.-</ecNumber>
    </recommendedName>
</protein>
<dbReference type="AlphaFoldDB" id="A0A5A7PHY8"/>
<dbReference type="SUPFAM" id="SSF53335">
    <property type="entry name" value="S-adenosyl-L-methionine-dependent methyltransferases"/>
    <property type="match status" value="1"/>
</dbReference>
<evidence type="ECO:0000256" key="5">
    <source>
        <dbReference type="RuleBase" id="RU362106"/>
    </source>
</evidence>
<comment type="similarity">
    <text evidence="5">Belongs to the class I-like SAM-binding methyltransferase superfamily. rRNA adenine N(6)-methyltransferase family.</text>
</comment>
<dbReference type="GO" id="GO:0000179">
    <property type="term" value="F:rRNA (adenine-N6,N6-)-dimethyltransferase activity"/>
    <property type="evidence" value="ECO:0007669"/>
    <property type="project" value="TreeGrafter"/>
</dbReference>
<evidence type="ECO:0000313" key="7">
    <source>
        <dbReference type="EMBL" id="GER32324.1"/>
    </source>
</evidence>
<keyword evidence="5" id="KW-0698">rRNA processing</keyword>
<name>A0A5A7PHY8_STRAF</name>
<dbReference type="EMBL" id="BKCP01004583">
    <property type="protein sequence ID" value="GER32324.1"/>
    <property type="molecule type" value="Genomic_DNA"/>
</dbReference>
<proteinExistence type="inferred from homology"/>
<evidence type="ECO:0000256" key="1">
    <source>
        <dbReference type="ARBA" id="ARBA00022603"/>
    </source>
</evidence>
<dbReference type="GO" id="GO:0003723">
    <property type="term" value="F:RNA binding"/>
    <property type="evidence" value="ECO:0007669"/>
    <property type="project" value="UniProtKB-KW"/>
</dbReference>
<evidence type="ECO:0000256" key="2">
    <source>
        <dbReference type="ARBA" id="ARBA00022679"/>
    </source>
</evidence>
<dbReference type="EC" id="2.1.1.-" evidence="5"/>
<dbReference type="InterPro" id="IPR029063">
    <property type="entry name" value="SAM-dependent_MTases_sf"/>
</dbReference>